<evidence type="ECO:0000313" key="6">
    <source>
        <dbReference type="Proteomes" id="UP001464387"/>
    </source>
</evidence>
<feature type="signal peptide" evidence="3">
    <location>
        <begin position="1"/>
        <end position="29"/>
    </location>
</feature>
<dbReference type="InterPro" id="IPR028082">
    <property type="entry name" value="Peripla_BP_I"/>
</dbReference>
<name>A0ABV1YC69_9HYPH</name>
<dbReference type="InterPro" id="IPR050555">
    <property type="entry name" value="Bact_Solute-Bind_Prot2"/>
</dbReference>
<accession>A0ABV1YC69</accession>
<dbReference type="EMBL" id="JAMYPJ010000006">
    <property type="protein sequence ID" value="MER8932597.1"/>
    <property type="molecule type" value="Genomic_DNA"/>
</dbReference>
<evidence type="ECO:0000256" key="3">
    <source>
        <dbReference type="SAM" id="SignalP"/>
    </source>
</evidence>
<organism evidence="5 6">
    <name type="scientific">Mesorhizobium opportunistum</name>
    <dbReference type="NCBI Taxonomy" id="593909"/>
    <lineage>
        <taxon>Bacteria</taxon>
        <taxon>Pseudomonadati</taxon>
        <taxon>Pseudomonadota</taxon>
        <taxon>Alphaproteobacteria</taxon>
        <taxon>Hyphomicrobiales</taxon>
        <taxon>Phyllobacteriaceae</taxon>
        <taxon>Mesorhizobium</taxon>
    </lineage>
</organism>
<dbReference type="Proteomes" id="UP001464387">
    <property type="component" value="Unassembled WGS sequence"/>
</dbReference>
<feature type="domain" description="Periplasmic binding protein" evidence="4">
    <location>
        <begin position="90"/>
        <end position="334"/>
    </location>
</feature>
<reference evidence="5 6" key="1">
    <citation type="journal article" date="2024" name="Proc. Natl. Acad. Sci. U.S.A.">
        <title>The evolutionary genomics of adaptation to stress in wild rhizobium bacteria.</title>
        <authorList>
            <person name="Kehlet-Delgado H."/>
            <person name="Montoya A.P."/>
            <person name="Jensen K.T."/>
            <person name="Wendlandt C.E."/>
            <person name="Dexheimer C."/>
            <person name="Roberts M."/>
            <person name="Torres Martinez L."/>
            <person name="Friesen M.L."/>
            <person name="Griffitts J.S."/>
            <person name="Porter S.S."/>
        </authorList>
    </citation>
    <scope>NUCLEOTIDE SEQUENCE [LARGE SCALE GENOMIC DNA]</scope>
    <source>
        <strain evidence="5 6">M0729</strain>
    </source>
</reference>
<protein>
    <submittedName>
        <fullName evidence="5">Substrate-binding domain-containing protein</fullName>
    </submittedName>
</protein>
<sequence>MSKSNFLSRSLRPLIVTAAALTISSTWVADNSRADDLGYANKVVNAALLSKMSKAPLDVGGVAWSGADTSPAPIKGGKVAIMPCPLAYAVCQYLYQSAADAAKAIGWEAFSIDNKGDLAVAQKGVDAAINKGVNCVLTLASPARDIKAQITRGKGKGIAFVTGFSDDPREFGGDVGYGLDYAAAGSILGAYIIAHGGGGIVVFNAPQDPQLTVRINGFKKFIEQYGGSSAKIIHEEDFSLAQGGPGEITKMQALLTRYPKDSFKWVIAPFDETLTPLLQTAQQRDRTEIKGVSFDGEEVAYADIRKGGPQVATMSWGLEWVAWAGIDECNRALNKAEVGVNKDFPLQITEASNVPGKDLKYDFKFDFKSYYTKMWAAAAAAN</sequence>
<evidence type="ECO:0000256" key="1">
    <source>
        <dbReference type="ARBA" id="ARBA00004418"/>
    </source>
</evidence>
<dbReference type="SUPFAM" id="SSF53822">
    <property type="entry name" value="Periplasmic binding protein-like I"/>
    <property type="match status" value="1"/>
</dbReference>
<feature type="chain" id="PRO_5047497621" evidence="3">
    <location>
        <begin position="30"/>
        <end position="382"/>
    </location>
</feature>
<gene>
    <name evidence="5" type="ORF">NKI33_06435</name>
</gene>
<evidence type="ECO:0000256" key="2">
    <source>
        <dbReference type="ARBA" id="ARBA00007639"/>
    </source>
</evidence>
<dbReference type="Gene3D" id="3.40.50.2300">
    <property type="match status" value="2"/>
</dbReference>
<comment type="similarity">
    <text evidence="2">Belongs to the bacterial solute-binding protein 2 family.</text>
</comment>
<proteinExistence type="inferred from homology"/>
<keyword evidence="3" id="KW-0732">Signal</keyword>
<keyword evidence="6" id="KW-1185">Reference proteome</keyword>
<dbReference type="Pfam" id="PF13407">
    <property type="entry name" value="Peripla_BP_4"/>
    <property type="match status" value="1"/>
</dbReference>
<dbReference type="RefSeq" id="WP_352568596.1">
    <property type="nucleotide sequence ID" value="NZ_JAMYMY010000005.1"/>
</dbReference>
<comment type="caution">
    <text evidence="5">The sequence shown here is derived from an EMBL/GenBank/DDBJ whole genome shotgun (WGS) entry which is preliminary data.</text>
</comment>
<dbReference type="PANTHER" id="PTHR30036">
    <property type="entry name" value="D-XYLOSE-BINDING PERIPLASMIC PROTEIN"/>
    <property type="match status" value="1"/>
</dbReference>
<comment type="subcellular location">
    <subcellularLocation>
        <location evidence="1">Periplasm</location>
    </subcellularLocation>
</comment>
<evidence type="ECO:0000313" key="5">
    <source>
        <dbReference type="EMBL" id="MER8932597.1"/>
    </source>
</evidence>
<evidence type="ECO:0000259" key="4">
    <source>
        <dbReference type="Pfam" id="PF13407"/>
    </source>
</evidence>
<dbReference type="PANTHER" id="PTHR30036:SF7">
    <property type="entry name" value="ABC TRANSPORTER PERIPLASMIC-BINDING PROTEIN YPHF"/>
    <property type="match status" value="1"/>
</dbReference>
<dbReference type="InterPro" id="IPR025997">
    <property type="entry name" value="SBP_2_dom"/>
</dbReference>